<evidence type="ECO:0000313" key="2">
    <source>
        <dbReference type="EMBL" id="ROI62514.1"/>
    </source>
</evidence>
<sequence>MEVEKARIEATLNALMKEGEAEAALAAAHVLEAAADEEHHAIDFTEQGISPKTPPSIRRARDYVNAHFANFSLQVKEEEKPDTRQLVSHNDSHHLQQSQTPVASSPGALFVHSSIGLSQSDAVSLPVK</sequence>
<dbReference type="EMBL" id="RJVU01070129">
    <property type="protein sequence ID" value="ROI62514.1"/>
    <property type="molecule type" value="Genomic_DNA"/>
</dbReference>
<reference evidence="2 3" key="1">
    <citation type="submission" date="2018-10" db="EMBL/GenBank/DDBJ databases">
        <title>Genome assembly for a Yunnan-Guizhou Plateau 3E fish, Anabarilius grahami (Regan), and its evolutionary and genetic applications.</title>
        <authorList>
            <person name="Jiang W."/>
        </authorList>
    </citation>
    <scope>NUCLEOTIDE SEQUENCE [LARGE SCALE GENOMIC DNA]</scope>
    <source>
        <strain evidence="2">AG-KIZ</strain>
        <tissue evidence="2">Muscle</tissue>
    </source>
</reference>
<keyword evidence="3" id="KW-1185">Reference proteome</keyword>
<name>A0A3N0XNS1_ANAGA</name>
<gene>
    <name evidence="2" type="ORF">DPX16_5187</name>
</gene>
<feature type="region of interest" description="Disordered" evidence="1">
    <location>
        <begin position="75"/>
        <end position="105"/>
    </location>
</feature>
<evidence type="ECO:0000256" key="1">
    <source>
        <dbReference type="SAM" id="MobiDB-lite"/>
    </source>
</evidence>
<protein>
    <submittedName>
        <fullName evidence="2">Uncharacterized protein</fullName>
    </submittedName>
</protein>
<feature type="compositionally biased region" description="Polar residues" evidence="1">
    <location>
        <begin position="85"/>
        <end position="103"/>
    </location>
</feature>
<evidence type="ECO:0000313" key="3">
    <source>
        <dbReference type="Proteomes" id="UP000281406"/>
    </source>
</evidence>
<comment type="caution">
    <text evidence="2">The sequence shown here is derived from an EMBL/GenBank/DDBJ whole genome shotgun (WGS) entry which is preliminary data.</text>
</comment>
<dbReference type="Proteomes" id="UP000281406">
    <property type="component" value="Unassembled WGS sequence"/>
</dbReference>
<proteinExistence type="predicted"/>
<organism evidence="2 3">
    <name type="scientific">Anabarilius grahami</name>
    <name type="common">Kanglang fish</name>
    <name type="synonym">Barilius grahami</name>
    <dbReference type="NCBI Taxonomy" id="495550"/>
    <lineage>
        <taxon>Eukaryota</taxon>
        <taxon>Metazoa</taxon>
        <taxon>Chordata</taxon>
        <taxon>Craniata</taxon>
        <taxon>Vertebrata</taxon>
        <taxon>Euteleostomi</taxon>
        <taxon>Actinopterygii</taxon>
        <taxon>Neopterygii</taxon>
        <taxon>Teleostei</taxon>
        <taxon>Ostariophysi</taxon>
        <taxon>Cypriniformes</taxon>
        <taxon>Xenocyprididae</taxon>
        <taxon>Xenocypridinae</taxon>
        <taxon>Xenocypridinae incertae sedis</taxon>
        <taxon>Anabarilius</taxon>
    </lineage>
</organism>
<accession>A0A3N0XNS1</accession>
<dbReference type="OrthoDB" id="10068969at2759"/>
<dbReference type="AlphaFoldDB" id="A0A3N0XNS1"/>